<dbReference type="EMBL" id="CP048630">
    <property type="protein sequence ID" value="QIB32631.1"/>
    <property type="molecule type" value="Genomic_DNA"/>
</dbReference>
<dbReference type="KEGG" id="apra:G3A50_02115"/>
<keyword evidence="4" id="KW-1185">Reference proteome</keyword>
<organism evidence="3 4">
    <name type="scientific">Ancylobacter pratisalsi</name>
    <dbReference type="NCBI Taxonomy" id="1745854"/>
    <lineage>
        <taxon>Bacteria</taxon>
        <taxon>Pseudomonadati</taxon>
        <taxon>Pseudomonadota</taxon>
        <taxon>Alphaproteobacteria</taxon>
        <taxon>Hyphomicrobiales</taxon>
        <taxon>Xanthobacteraceae</taxon>
        <taxon>Ancylobacter</taxon>
    </lineage>
</organism>
<feature type="chain" id="PRO_5026751595" description="Fibronectin type-III domain-containing protein" evidence="2">
    <location>
        <begin position="20"/>
        <end position="697"/>
    </location>
</feature>
<protein>
    <recommendedName>
        <fullName evidence="5">Fibronectin type-III domain-containing protein</fullName>
    </recommendedName>
</protein>
<gene>
    <name evidence="3" type="ORF">G3A50_02115</name>
</gene>
<feature type="signal peptide" evidence="2">
    <location>
        <begin position="1"/>
        <end position="19"/>
    </location>
</feature>
<keyword evidence="1" id="KW-1133">Transmembrane helix</keyword>
<dbReference type="RefSeq" id="WP_163073668.1">
    <property type="nucleotide sequence ID" value="NZ_CP048630.1"/>
</dbReference>
<keyword evidence="1" id="KW-0812">Transmembrane</keyword>
<keyword evidence="1" id="KW-0472">Membrane</keyword>
<keyword evidence="2" id="KW-0732">Signal</keyword>
<evidence type="ECO:0000256" key="2">
    <source>
        <dbReference type="SAM" id="SignalP"/>
    </source>
</evidence>
<name>A0A6P1YIY9_9HYPH</name>
<dbReference type="InterPro" id="IPR036116">
    <property type="entry name" value="FN3_sf"/>
</dbReference>
<accession>A0A6P1YIY9</accession>
<evidence type="ECO:0000256" key="1">
    <source>
        <dbReference type="SAM" id="Phobius"/>
    </source>
</evidence>
<evidence type="ECO:0000313" key="4">
    <source>
        <dbReference type="Proteomes" id="UP000464751"/>
    </source>
</evidence>
<evidence type="ECO:0000313" key="3">
    <source>
        <dbReference type="EMBL" id="QIB32631.1"/>
    </source>
</evidence>
<proteinExistence type="predicted"/>
<feature type="transmembrane region" description="Helical" evidence="1">
    <location>
        <begin position="43"/>
        <end position="65"/>
    </location>
</feature>
<evidence type="ECO:0008006" key="5">
    <source>
        <dbReference type="Google" id="ProtNLM"/>
    </source>
</evidence>
<reference evidence="3 4" key="1">
    <citation type="submission" date="2020-02" db="EMBL/GenBank/DDBJ databases">
        <authorList>
            <person name="Li G."/>
        </authorList>
    </citation>
    <scope>NUCLEOTIDE SEQUENCE [LARGE SCALE GENOMIC DNA]</scope>
    <source>
        <strain evidence="3 4">DSM 102029</strain>
    </source>
</reference>
<sequence length="697" mass="73688">MYAALTVMVLLALTVPASADAGLGALIAFAFLPASTSASVIAAASSLITLGISVGVSYLAAALLAPSTRAPTPQEVKTTLRNSVGSRWRHYGHVLVGGSMAMTEAKDGDLHRVIAFASHKMHAQLGWVIDGRGVAVDGAGWVTSAPYPANTVRIEYRPGDASQTAYSSLVSALGSPYWTTDHRGDGVAHAYLRARNTEPEQLSATYPNRFPELQGIFEGAEVYDPRTASVGYTANLALGLRDYLTHVDGLQIDPAYIDDADFIAAADASDVPVPIKVGGTIPRYYGALSYKYDAEPQSVLSRFITMCDGDIRLKPNGKIGFSVGVWVEPTVTITDEQIIDIDLSDGGGPLREANEYRLKYTDTSQYWAEVEAEPWRIEDEISDYGEVRSVPIEAYEVQHHNLARRLMKIAAFRGSPRWQGKIKTTLAGLRAWDQRWIRVQIADMEIDETFEVSGVEFDMASMTVVLGIASFSAAAYTFDPATEEGTAPTAAEAVPESTLPVPADFAATGSSIAVSDGVSTPAIIATWTEASRPGIRVEVQYANQSDGIWQPGGSADDGEQRLLVLGLANGATYDVRGRNVGVGSASGWVTISGVTATADSAAPAAPVITSLSGTTSASITWKMPNSPNVVAARVYRGPTGAFPGPGGDISGPIYGAPNALGSYDDSPGAGPWYYWVKAENGSGVQSAADGPETITLS</sequence>
<dbReference type="AlphaFoldDB" id="A0A6P1YIY9"/>
<dbReference type="SUPFAM" id="SSF49265">
    <property type="entry name" value="Fibronectin type III"/>
    <property type="match status" value="1"/>
</dbReference>
<dbReference type="Proteomes" id="UP000464751">
    <property type="component" value="Chromosome"/>
</dbReference>